<dbReference type="InterPro" id="IPR037401">
    <property type="entry name" value="SnoaL-like"/>
</dbReference>
<dbReference type="EMBL" id="FRDF01000004">
    <property type="protein sequence ID" value="SHN52725.1"/>
    <property type="molecule type" value="Genomic_DNA"/>
</dbReference>
<evidence type="ECO:0000259" key="1">
    <source>
        <dbReference type="Pfam" id="PF12680"/>
    </source>
</evidence>
<dbReference type="Proteomes" id="UP000184391">
    <property type="component" value="Unassembled WGS sequence"/>
</dbReference>
<dbReference type="Pfam" id="PF12680">
    <property type="entry name" value="SnoaL_2"/>
    <property type="match status" value="1"/>
</dbReference>
<organism evidence="2 3">
    <name type="scientific">Erythrobacter sanguineus</name>
    <dbReference type="NCBI Taxonomy" id="198312"/>
    <lineage>
        <taxon>Bacteria</taxon>
        <taxon>Pseudomonadati</taxon>
        <taxon>Pseudomonadota</taxon>
        <taxon>Alphaproteobacteria</taxon>
        <taxon>Sphingomonadales</taxon>
        <taxon>Erythrobacteraceae</taxon>
        <taxon>Erythrobacter/Porphyrobacter group</taxon>
        <taxon>Erythrobacter</taxon>
    </lineage>
</organism>
<reference evidence="3" key="1">
    <citation type="submission" date="2016-12" db="EMBL/GenBank/DDBJ databases">
        <authorList>
            <person name="Varghese N."/>
            <person name="Submissions S."/>
        </authorList>
    </citation>
    <scope>NUCLEOTIDE SEQUENCE [LARGE SCALE GENOMIC DNA]</scope>
    <source>
        <strain evidence="3">DSM 11032</strain>
    </source>
</reference>
<feature type="domain" description="SnoaL-like" evidence="1">
    <location>
        <begin position="19"/>
        <end position="116"/>
    </location>
</feature>
<accession>A0A1M7S2Y0</accession>
<proteinExistence type="predicted"/>
<sequence length="140" mass="15835">MQYEPTLSRAELIDFALNKYFARVDAKDMEGALACFHDTALFCVQTAFTRHSGKAEIRRMFEDFFGAYETIIHRDFNCTVDEKNGRITASFIAELHDADGNVTLLSNTNFWRLRPGSAEGAEGPKFQEVYVYMSGANVLT</sequence>
<evidence type="ECO:0000313" key="3">
    <source>
        <dbReference type="Proteomes" id="UP000184391"/>
    </source>
</evidence>
<protein>
    <submittedName>
        <fullName evidence="2">SnoaL-like domain-containing protein</fullName>
    </submittedName>
</protein>
<dbReference type="RefSeq" id="WP_072673411.1">
    <property type="nucleotide sequence ID" value="NZ_FRDF01000004.1"/>
</dbReference>
<dbReference type="SUPFAM" id="SSF54427">
    <property type="entry name" value="NTF2-like"/>
    <property type="match status" value="1"/>
</dbReference>
<dbReference type="AlphaFoldDB" id="A0A1M7S2Y0"/>
<gene>
    <name evidence="2" type="ORF">SAMN02745193_00852</name>
</gene>
<dbReference type="InterPro" id="IPR032710">
    <property type="entry name" value="NTF2-like_dom_sf"/>
</dbReference>
<dbReference type="Gene3D" id="3.10.450.50">
    <property type="match status" value="1"/>
</dbReference>
<dbReference type="CDD" id="cd00531">
    <property type="entry name" value="NTF2_like"/>
    <property type="match status" value="1"/>
</dbReference>
<dbReference type="OrthoDB" id="7859637at2"/>
<evidence type="ECO:0000313" key="2">
    <source>
        <dbReference type="EMBL" id="SHN52725.1"/>
    </source>
</evidence>
<keyword evidence="3" id="KW-1185">Reference proteome</keyword>
<dbReference type="STRING" id="198312.SAMN02745193_00852"/>
<name>A0A1M7S2Y0_9SPHN</name>